<keyword evidence="2" id="KW-0808">Transferase</keyword>
<accession>A0A6B0KGH4</accession>
<dbReference type="NCBIfam" id="TIGR03071">
    <property type="entry name" value="couple_hipA"/>
    <property type="match status" value="1"/>
</dbReference>
<dbReference type="AlphaFoldDB" id="A0A6B0KGH4"/>
<comment type="caution">
    <text evidence="7">The sequence shown here is derived from an EMBL/GenBank/DDBJ whole genome shotgun (WGS) entry which is preliminary data.</text>
</comment>
<dbReference type="InterPro" id="IPR052028">
    <property type="entry name" value="HipA_Ser/Thr_kinase"/>
</dbReference>
<dbReference type="Pfam" id="PF07804">
    <property type="entry name" value="HipA_C"/>
    <property type="match status" value="1"/>
</dbReference>
<gene>
    <name evidence="6" type="ORF">FNB10_07610</name>
    <name evidence="7" type="ORF">FND40_07795</name>
</gene>
<dbReference type="InterPro" id="IPR017508">
    <property type="entry name" value="HipA_N1"/>
</dbReference>
<feature type="domain" description="HipA-like C-terminal" evidence="4">
    <location>
        <begin position="153"/>
        <end position="387"/>
    </location>
</feature>
<dbReference type="GO" id="GO:0005829">
    <property type="term" value="C:cytosol"/>
    <property type="evidence" value="ECO:0007669"/>
    <property type="project" value="TreeGrafter"/>
</dbReference>
<evidence type="ECO:0000313" key="7">
    <source>
        <dbReference type="EMBL" id="MXB14105.1"/>
    </source>
</evidence>
<protein>
    <submittedName>
        <fullName evidence="7">Type II toxin-antitoxin system HipA family toxin</fullName>
    </submittedName>
</protein>
<comment type="similarity">
    <text evidence="1">Belongs to the HipA Ser/Thr kinase family.</text>
</comment>
<reference evidence="7" key="1">
    <citation type="submission" date="2019-06" db="EMBL/GenBank/DDBJ databases">
        <title>Phylogeography and genetic diversity of Francisella tularensis subsp. holarctica in France (1947-2018).</title>
        <authorList>
            <person name="Kevin M."/>
            <person name="Madani N."/>
            <person name="Maurin M."/>
        </authorList>
    </citation>
    <scope>NUCLEOTIDE SEQUENCE</scope>
    <source>
        <strain evidence="6">10-1635/5</strain>
        <strain evidence="7">93-11516</strain>
    </source>
</reference>
<dbReference type="PANTHER" id="PTHR37419:SF1">
    <property type="entry name" value="SERINE_THREONINE-PROTEIN KINASE TOXIN HIPA"/>
    <property type="match status" value="1"/>
</dbReference>
<dbReference type="CDD" id="cd17793">
    <property type="entry name" value="HipA"/>
    <property type="match status" value="1"/>
</dbReference>
<keyword evidence="3" id="KW-0418">Kinase</keyword>
<sequence length="424" mass="48340">MDGGLIMSNQLNVHLKDIHIGYLKKQGSKLSFNYSKEYLDSENAQPISISIPLSENEYKHDVVHPFFSGLLPDEPARSRLAKYLHISNKNTFELLKAIGGECAGAISVYDGQPSVDNNTENDYRILKDDEAYRLFNELKVRPLLIGEDDFRISGAGAQDKMIIAFVDNQVAIPLHNTPSTHIIKPAIDELDDTVFNEFFCMRLASAMGLNTSKPDIIWLENNPFYVVERYDREFTPDGKIIRLHQENFCQALDIEPDVKYQNEGGPSFIDCFELINTLIKYGKMSTINKVALFDASIFNFLIGNGDAHAKNFSLLYRNLKIELAPLYDILSTIIYSQPYQKAKMSMNVDSKCKFCQIQKRHFMELGKSIGFKEGYCIKRIESIASKILPIAKQLQQELNINNKYKSEIYQNIIDLIEQTSKQLS</sequence>
<dbReference type="Pfam" id="PF13657">
    <property type="entry name" value="Couple_hipA"/>
    <property type="match status" value="1"/>
</dbReference>
<evidence type="ECO:0000313" key="6">
    <source>
        <dbReference type="EMBL" id="MWY74889.1"/>
    </source>
</evidence>
<dbReference type="PANTHER" id="PTHR37419">
    <property type="entry name" value="SERINE/THREONINE-PROTEIN KINASE TOXIN HIPA"/>
    <property type="match status" value="1"/>
</dbReference>
<proteinExistence type="inferred from homology"/>
<dbReference type="GO" id="GO:0004674">
    <property type="term" value="F:protein serine/threonine kinase activity"/>
    <property type="evidence" value="ECO:0007669"/>
    <property type="project" value="TreeGrafter"/>
</dbReference>
<evidence type="ECO:0000256" key="1">
    <source>
        <dbReference type="ARBA" id="ARBA00010164"/>
    </source>
</evidence>
<evidence type="ECO:0000256" key="3">
    <source>
        <dbReference type="ARBA" id="ARBA00022777"/>
    </source>
</evidence>
<evidence type="ECO:0000259" key="5">
    <source>
        <dbReference type="Pfam" id="PF13657"/>
    </source>
</evidence>
<dbReference type="EMBL" id="VJDK01000050">
    <property type="protein sequence ID" value="MWY74889.1"/>
    <property type="molecule type" value="Genomic_DNA"/>
</dbReference>
<evidence type="ECO:0000259" key="4">
    <source>
        <dbReference type="Pfam" id="PF07804"/>
    </source>
</evidence>
<organism evidence="7">
    <name type="scientific">Francisella tularensis</name>
    <dbReference type="NCBI Taxonomy" id="263"/>
    <lineage>
        <taxon>Bacteria</taxon>
        <taxon>Pseudomonadati</taxon>
        <taxon>Pseudomonadota</taxon>
        <taxon>Gammaproteobacteria</taxon>
        <taxon>Thiotrichales</taxon>
        <taxon>Francisellaceae</taxon>
        <taxon>Francisella</taxon>
    </lineage>
</organism>
<evidence type="ECO:0000256" key="2">
    <source>
        <dbReference type="ARBA" id="ARBA00022679"/>
    </source>
</evidence>
<dbReference type="EMBL" id="VJIQ01000051">
    <property type="protein sequence ID" value="MXB14105.1"/>
    <property type="molecule type" value="Genomic_DNA"/>
</dbReference>
<dbReference type="Gene3D" id="1.10.1070.20">
    <property type="match status" value="1"/>
</dbReference>
<dbReference type="InterPro" id="IPR012893">
    <property type="entry name" value="HipA-like_C"/>
</dbReference>
<name>A0A6B0KGH4_FRATU</name>
<feature type="domain" description="HipA N-terminal subdomain 1" evidence="5">
    <location>
        <begin position="11"/>
        <end position="108"/>
    </location>
</feature>